<sequence length="52" mass="5303">MQFLKLVLVAVAAVGVTAMPLPSAADAVADKVASAYSTLMCYRAVASTLGRC</sequence>
<evidence type="ECO:0000313" key="2">
    <source>
        <dbReference type="EMBL" id="KAG9229815.1"/>
    </source>
</evidence>
<proteinExistence type="predicted"/>
<accession>A0A9P8C1E8</accession>
<reference evidence="2" key="1">
    <citation type="journal article" date="2021" name="IMA Fungus">
        <title>Genomic characterization of three marine fungi, including Emericellopsis atlantica sp. nov. with signatures of a generalist lifestyle and marine biomass degradation.</title>
        <authorList>
            <person name="Hagestad O.C."/>
            <person name="Hou L."/>
            <person name="Andersen J.H."/>
            <person name="Hansen E.H."/>
            <person name="Altermark B."/>
            <person name="Li C."/>
            <person name="Kuhnert E."/>
            <person name="Cox R.J."/>
            <person name="Crous P.W."/>
            <person name="Spatafora J.W."/>
            <person name="Lail K."/>
            <person name="Amirebrahimi M."/>
            <person name="Lipzen A."/>
            <person name="Pangilinan J."/>
            <person name="Andreopoulos W."/>
            <person name="Hayes R.D."/>
            <person name="Ng V."/>
            <person name="Grigoriev I.V."/>
            <person name="Jackson S.A."/>
            <person name="Sutton T.D.S."/>
            <person name="Dobson A.D.W."/>
            <person name="Rama T."/>
        </authorList>
    </citation>
    <scope>NUCLEOTIDE SEQUENCE</scope>
    <source>
        <strain evidence="2">TRa018bII</strain>
    </source>
</reference>
<keyword evidence="3" id="KW-1185">Reference proteome</keyword>
<feature type="chain" id="PRO_5040504634" evidence="1">
    <location>
        <begin position="19"/>
        <end position="52"/>
    </location>
</feature>
<organism evidence="2 3">
    <name type="scientific">Amylocarpus encephaloides</name>
    <dbReference type="NCBI Taxonomy" id="45428"/>
    <lineage>
        <taxon>Eukaryota</taxon>
        <taxon>Fungi</taxon>
        <taxon>Dikarya</taxon>
        <taxon>Ascomycota</taxon>
        <taxon>Pezizomycotina</taxon>
        <taxon>Leotiomycetes</taxon>
        <taxon>Helotiales</taxon>
        <taxon>Helotiales incertae sedis</taxon>
        <taxon>Amylocarpus</taxon>
    </lineage>
</organism>
<gene>
    <name evidence="2" type="ORF">BJ875DRAFT_488572</name>
</gene>
<dbReference type="NCBIfam" id="TIGR01409">
    <property type="entry name" value="TAT_signal_seq"/>
    <property type="match status" value="1"/>
</dbReference>
<dbReference type="AlphaFoldDB" id="A0A9P8C1E8"/>
<dbReference type="EMBL" id="MU251729">
    <property type="protein sequence ID" value="KAG9229815.1"/>
    <property type="molecule type" value="Genomic_DNA"/>
</dbReference>
<protein>
    <submittedName>
        <fullName evidence="2">Uncharacterized protein</fullName>
    </submittedName>
</protein>
<feature type="signal peptide" evidence="1">
    <location>
        <begin position="1"/>
        <end position="18"/>
    </location>
</feature>
<keyword evidence="1" id="KW-0732">Signal</keyword>
<dbReference type="Proteomes" id="UP000824998">
    <property type="component" value="Unassembled WGS sequence"/>
</dbReference>
<name>A0A9P8C1E8_9HELO</name>
<evidence type="ECO:0000313" key="3">
    <source>
        <dbReference type="Proteomes" id="UP000824998"/>
    </source>
</evidence>
<evidence type="ECO:0000256" key="1">
    <source>
        <dbReference type="SAM" id="SignalP"/>
    </source>
</evidence>
<dbReference type="InterPro" id="IPR019546">
    <property type="entry name" value="TAT_signal_bac_arc"/>
</dbReference>
<comment type="caution">
    <text evidence="2">The sequence shown here is derived from an EMBL/GenBank/DDBJ whole genome shotgun (WGS) entry which is preliminary data.</text>
</comment>